<comment type="caution">
    <text evidence="3">The sequence shown here is derived from an EMBL/GenBank/DDBJ whole genome shotgun (WGS) entry which is preliminary data.</text>
</comment>
<evidence type="ECO:0000259" key="2">
    <source>
        <dbReference type="Pfam" id="PF18134"/>
    </source>
</evidence>
<proteinExistence type="predicted"/>
<evidence type="ECO:0000313" key="4">
    <source>
        <dbReference type="Proteomes" id="UP001153050"/>
    </source>
</evidence>
<keyword evidence="1" id="KW-0051">Antiviral defense</keyword>
<dbReference type="RefSeq" id="WP_254022444.1">
    <property type="nucleotide sequence ID" value="NZ_CAKXZT010000183.1"/>
</dbReference>
<evidence type="ECO:0000256" key="1">
    <source>
        <dbReference type="ARBA" id="ARBA00023118"/>
    </source>
</evidence>
<organism evidence="3 4">
    <name type="scientific">Mesorhizobium escarrei</name>
    <dbReference type="NCBI Taxonomy" id="666018"/>
    <lineage>
        <taxon>Bacteria</taxon>
        <taxon>Pseudomonadati</taxon>
        <taxon>Pseudomonadota</taxon>
        <taxon>Alphaproteobacteria</taxon>
        <taxon>Hyphomicrobiales</taxon>
        <taxon>Phyllobacteriaceae</taxon>
        <taxon>Mesorhizobium</taxon>
    </lineage>
</organism>
<name>A0ABN8KGF4_9HYPH</name>
<keyword evidence="4" id="KW-1185">Reference proteome</keyword>
<dbReference type="InterPro" id="IPR040511">
    <property type="entry name" value="AGS_C"/>
</dbReference>
<dbReference type="Pfam" id="PF18144">
    <property type="entry name" value="SMODS"/>
    <property type="match status" value="1"/>
</dbReference>
<dbReference type="Proteomes" id="UP001153050">
    <property type="component" value="Unassembled WGS sequence"/>
</dbReference>
<protein>
    <submittedName>
        <fullName evidence="3">AGS_C domain-containing protein</fullName>
    </submittedName>
</protein>
<dbReference type="EMBL" id="CAKXZT010000183">
    <property type="protein sequence ID" value="CAH2409369.1"/>
    <property type="molecule type" value="Genomic_DNA"/>
</dbReference>
<dbReference type="Pfam" id="PF18134">
    <property type="entry name" value="AGS_C"/>
    <property type="match status" value="1"/>
</dbReference>
<sequence>MKLSSYFKSFLTDTVNLNSTRIGLLDSSIDAIKNFIRQSEWTPRNRSFFEHGSWAHDTIIKPVDQGEFDADLLVIVDHVQGWSASDYVTTLSKIFGDSATYSKISKKWDYCVTVTYSGERKVDIAPCVRGRNGDGLLEVCNGKTNEFVRTEPVKFTDWLVERNSISRSNSFRKVTRLIKYLRDIKTTFTCSSVLLTTLLGRQIDTLDKDSELFADTPTALKTIIGRLDDFLQGYSKKPKIVNPYLWGEDFAATWTDDQYTNFRNFVHKYREWIDAAFDSPDRADSITLWRKVFGNDFAKSSEIVAKSFLSEDAFSVHSLLRSSAAHLDDLVETIREYGTSILPNIFNKPPHMRLPPWPRASTWSFPISVVSIFHTSKDGINGTPVRSGQILRPRGGLWFDVKLRDGRSIPDGHRVQWRITNTGAIAMALGKGRGGFEVPQRGNRRWEALEYRGVHIAEAFVIRMSDDVLVAQSDPYHVTIE</sequence>
<evidence type="ECO:0000313" key="3">
    <source>
        <dbReference type="EMBL" id="CAH2409369.1"/>
    </source>
</evidence>
<feature type="domain" description="Adenylyl/Guanylyl and SMODS C-terminal sensor" evidence="2">
    <location>
        <begin position="378"/>
        <end position="481"/>
    </location>
</feature>
<reference evidence="3 4" key="1">
    <citation type="submission" date="2022-03" db="EMBL/GenBank/DDBJ databases">
        <authorList>
            <person name="Brunel B."/>
        </authorList>
    </citation>
    <scope>NUCLEOTIDE SEQUENCE [LARGE SCALE GENOMIC DNA]</scope>
    <source>
        <strain evidence="3">STM5069sample</strain>
    </source>
</reference>
<gene>
    <name evidence="3" type="ORF">MES5069_830016</name>
</gene>
<dbReference type="CDD" id="cd05400">
    <property type="entry name" value="NT_2-5OAS_ClassI-CCAase"/>
    <property type="match status" value="1"/>
</dbReference>
<accession>A0ABN8KGF4</accession>
<dbReference type="InterPro" id="IPR006116">
    <property type="entry name" value="NT_2-5OAS_ClassI-CCAase"/>
</dbReference>